<dbReference type="GO" id="GO:0004674">
    <property type="term" value="F:protein serine/threonine kinase activity"/>
    <property type="evidence" value="ECO:0007669"/>
    <property type="project" value="UniProtKB-KW"/>
</dbReference>
<dbReference type="Gene3D" id="3.30.200.20">
    <property type="entry name" value="Phosphorylase Kinase, domain 1"/>
    <property type="match status" value="1"/>
</dbReference>
<protein>
    <submittedName>
        <fullName evidence="2">Serine/threonine protein kinase</fullName>
    </submittedName>
</protein>
<dbReference type="SUPFAM" id="SSF56112">
    <property type="entry name" value="Protein kinase-like (PK-like)"/>
    <property type="match status" value="1"/>
</dbReference>
<dbReference type="InterPro" id="IPR011009">
    <property type="entry name" value="Kinase-like_dom_sf"/>
</dbReference>
<keyword evidence="2" id="KW-0723">Serine/threonine-protein kinase</keyword>
<sequence length="251" mass="27792">MVRDNTDLPLASTFTVFDAQDSGCLSYGVEDAGRRWFVKKATTPQARLSLIRAAEFHTAVQHPAIIRPEQVLDGPDGPVLVYPWHDGTVLNHATRHGSDRTALVRFQQLPLPDVEAAITRILDAHLAITAAGYVAVDLYDGCFLYDFDRRQMWLIDLDEYRPGPFVLDADRLPGSHRYMAPEEVVRGAVIDQRTTVYTLGRTIHHLLDSPHGSRGSPAQAQLVAHATRATPGDRHPAVTTLVTAWRATLTT</sequence>
<organism evidence="2 3">
    <name type="scientific">Micromonospora thermarum</name>
    <dbReference type="NCBI Taxonomy" id="2720024"/>
    <lineage>
        <taxon>Bacteria</taxon>
        <taxon>Bacillati</taxon>
        <taxon>Actinomycetota</taxon>
        <taxon>Actinomycetes</taxon>
        <taxon>Micromonosporales</taxon>
        <taxon>Micromonosporaceae</taxon>
        <taxon>Micromonospora</taxon>
    </lineage>
</organism>
<dbReference type="Proteomes" id="UP000783871">
    <property type="component" value="Unassembled WGS sequence"/>
</dbReference>
<dbReference type="Gene3D" id="1.10.510.10">
    <property type="entry name" value="Transferase(Phosphotransferase) domain 1"/>
    <property type="match status" value="1"/>
</dbReference>
<gene>
    <name evidence="2" type="ORF">HCJ94_19835</name>
</gene>
<keyword evidence="3" id="KW-1185">Reference proteome</keyword>
<keyword evidence="2" id="KW-0418">Kinase</keyword>
<reference evidence="2 3" key="1">
    <citation type="submission" date="2020-03" db="EMBL/GenBank/DDBJ databases">
        <title>WGS of actinomycetes isolated from Thailand.</title>
        <authorList>
            <person name="Thawai C."/>
        </authorList>
    </citation>
    <scope>NUCLEOTIDE SEQUENCE [LARGE SCALE GENOMIC DNA]</scope>
    <source>
        <strain evidence="2 3">HSS6-12</strain>
    </source>
</reference>
<name>A0ABX0ZAS3_9ACTN</name>
<dbReference type="EMBL" id="JAATEO010000022">
    <property type="protein sequence ID" value="NJP34173.1"/>
    <property type="molecule type" value="Genomic_DNA"/>
</dbReference>
<feature type="domain" description="Protein kinase" evidence="1">
    <location>
        <begin position="2"/>
        <end position="251"/>
    </location>
</feature>
<accession>A0ABX0ZAS3</accession>
<keyword evidence="2" id="KW-0808">Transferase</keyword>
<proteinExistence type="predicted"/>
<evidence type="ECO:0000313" key="2">
    <source>
        <dbReference type="EMBL" id="NJP34173.1"/>
    </source>
</evidence>
<evidence type="ECO:0000313" key="3">
    <source>
        <dbReference type="Proteomes" id="UP000783871"/>
    </source>
</evidence>
<dbReference type="PROSITE" id="PS50011">
    <property type="entry name" value="PROTEIN_KINASE_DOM"/>
    <property type="match status" value="1"/>
</dbReference>
<dbReference type="InterPro" id="IPR000719">
    <property type="entry name" value="Prot_kinase_dom"/>
</dbReference>
<evidence type="ECO:0000259" key="1">
    <source>
        <dbReference type="PROSITE" id="PS50011"/>
    </source>
</evidence>
<dbReference type="RefSeq" id="WP_168002531.1">
    <property type="nucleotide sequence ID" value="NZ_JAATEO010000022.1"/>
</dbReference>
<comment type="caution">
    <text evidence="2">The sequence shown here is derived from an EMBL/GenBank/DDBJ whole genome shotgun (WGS) entry which is preliminary data.</text>
</comment>